<accession>A0A9Q9AZA4</accession>
<evidence type="ECO:0000256" key="2">
    <source>
        <dbReference type="SAM" id="Phobius"/>
    </source>
</evidence>
<keyword evidence="2" id="KW-1133">Transmembrane helix</keyword>
<sequence length="261" mass="29624">MAVDEYQDEEKPFLVSIQEKHDEVLHSKRRPSWSRTHHVLFVLHAIFLTANAGLLAFSISSSRTRQSICHISAGDAEELYSPAQAIIQHEIRIPNVSPGGPFTGLPRRELDEAWSDLLVPSMVDMPAAEMSKMNKSSIAVRGTGGYVGYYGVFHQLHCLKRIYQWNYRDHYPDLIAARRLTEEHYDHCIEVVRQALICQPDLTVNTVHFDPEAPTGIKGVNQHERRCVKWDAFKEFADSRAIPAPLEAYVVEEDEEGSFGP</sequence>
<feature type="transmembrane region" description="Helical" evidence="2">
    <location>
        <begin position="38"/>
        <end position="59"/>
    </location>
</feature>
<dbReference type="GO" id="GO:0043386">
    <property type="term" value="P:mycotoxin biosynthetic process"/>
    <property type="evidence" value="ECO:0007669"/>
    <property type="project" value="InterPro"/>
</dbReference>
<dbReference type="AlphaFoldDB" id="A0A9Q9AZA4"/>
<proteinExistence type="inferred from homology"/>
<keyword evidence="2" id="KW-0812">Transmembrane</keyword>
<dbReference type="InterPro" id="IPR021765">
    <property type="entry name" value="UstYa-like"/>
</dbReference>
<keyword evidence="4" id="KW-1185">Reference proteome</keyword>
<evidence type="ECO:0000313" key="3">
    <source>
        <dbReference type="EMBL" id="USW55958.1"/>
    </source>
</evidence>
<dbReference type="Pfam" id="PF11807">
    <property type="entry name" value="UstYa"/>
    <property type="match status" value="1"/>
</dbReference>
<organism evidence="3 4">
    <name type="scientific">Septoria linicola</name>
    <dbReference type="NCBI Taxonomy" id="215465"/>
    <lineage>
        <taxon>Eukaryota</taxon>
        <taxon>Fungi</taxon>
        <taxon>Dikarya</taxon>
        <taxon>Ascomycota</taxon>
        <taxon>Pezizomycotina</taxon>
        <taxon>Dothideomycetes</taxon>
        <taxon>Dothideomycetidae</taxon>
        <taxon>Mycosphaerellales</taxon>
        <taxon>Mycosphaerellaceae</taxon>
        <taxon>Septoria</taxon>
    </lineage>
</organism>
<evidence type="ECO:0000313" key="4">
    <source>
        <dbReference type="Proteomes" id="UP001056384"/>
    </source>
</evidence>
<gene>
    <name evidence="3" type="ORF">Slin15195_G092770</name>
</gene>
<reference evidence="3" key="1">
    <citation type="submission" date="2022-06" db="EMBL/GenBank/DDBJ databases">
        <title>Complete genome sequences of two strains of the flax pathogen Septoria linicola.</title>
        <authorList>
            <person name="Lapalu N."/>
            <person name="Simon A."/>
            <person name="Demenou B."/>
            <person name="Paumier D."/>
            <person name="Guillot M.-P."/>
            <person name="Gout L."/>
            <person name="Valade R."/>
        </authorList>
    </citation>
    <scope>NUCLEOTIDE SEQUENCE</scope>
    <source>
        <strain evidence="3">SE15195</strain>
    </source>
</reference>
<name>A0A9Q9AZA4_9PEZI</name>
<comment type="similarity">
    <text evidence="1">Belongs to the ustYa family.</text>
</comment>
<dbReference type="EMBL" id="CP099425">
    <property type="protein sequence ID" value="USW55958.1"/>
    <property type="molecule type" value="Genomic_DNA"/>
</dbReference>
<keyword evidence="2" id="KW-0472">Membrane</keyword>
<protein>
    <submittedName>
        <fullName evidence="3">Mycotoxin biosynthesis protein UstYa</fullName>
    </submittedName>
</protein>
<dbReference type="Proteomes" id="UP001056384">
    <property type="component" value="Chromosome 8"/>
</dbReference>
<dbReference type="PANTHER" id="PTHR33365">
    <property type="entry name" value="YALI0B05434P"/>
    <property type="match status" value="1"/>
</dbReference>
<dbReference type="PANTHER" id="PTHR33365:SF7">
    <property type="entry name" value="TAT PATHWAY SIGNAL SEQUENCE"/>
    <property type="match status" value="1"/>
</dbReference>
<evidence type="ECO:0000256" key="1">
    <source>
        <dbReference type="ARBA" id="ARBA00035112"/>
    </source>
</evidence>